<comment type="caution">
    <text evidence="7">The sequence shown here is derived from an EMBL/GenBank/DDBJ whole genome shotgun (WGS) entry which is preliminary data.</text>
</comment>
<sequence length="325" mass="35063">MQIRDASGRRVSLLNEDDDTANDYQPSSYDRYTEEQSGSASSSGYAQAHGYYVHCDTASSSQIPELLRSDSFDSQASYGPSSPLTPNLGYYDYARIYATSDGQSPIDDYSMDGRSSSRSDKKRPASLIDVGLASSGYHDEGGDYASTPTTASAAKKSSTSERPGKRYPCRYAEQFHCDKTFTTSGHASRHSKIHSAEKSVQCSYAGCPKKFTRSDNMKQHLETHFKKSSDAGRRPSASTSASAGSRRSGSSSKSGLYFGSGEFASHQRGSPSDDAADWSLHPEFDLPMRPSHGRGITVTSASSQKPVGNALDALVYAASQEASRM</sequence>
<feature type="domain" description="C2H2-type" evidence="6">
    <location>
        <begin position="167"/>
        <end position="199"/>
    </location>
</feature>
<dbReference type="Proteomes" id="UP000076874">
    <property type="component" value="Unassembled WGS sequence"/>
</dbReference>
<keyword evidence="1" id="KW-0479">Metal-binding</keyword>
<feature type="region of interest" description="Disordered" evidence="5">
    <location>
        <begin position="224"/>
        <end position="304"/>
    </location>
</feature>
<evidence type="ECO:0000256" key="1">
    <source>
        <dbReference type="ARBA" id="ARBA00022723"/>
    </source>
</evidence>
<gene>
    <name evidence="7" type="ORF">SPI_09199</name>
</gene>
<evidence type="ECO:0000256" key="2">
    <source>
        <dbReference type="ARBA" id="ARBA00022771"/>
    </source>
</evidence>
<feature type="compositionally biased region" description="Basic and acidic residues" evidence="5">
    <location>
        <begin position="224"/>
        <end position="233"/>
    </location>
</feature>
<dbReference type="InterPro" id="IPR013087">
    <property type="entry name" value="Znf_C2H2_type"/>
</dbReference>
<accession>A0A167M092</accession>
<evidence type="ECO:0000256" key="3">
    <source>
        <dbReference type="ARBA" id="ARBA00022833"/>
    </source>
</evidence>
<dbReference type="PROSITE" id="PS50157">
    <property type="entry name" value="ZINC_FINGER_C2H2_2"/>
    <property type="match status" value="2"/>
</dbReference>
<dbReference type="InterPro" id="IPR036236">
    <property type="entry name" value="Znf_C2H2_sf"/>
</dbReference>
<protein>
    <submittedName>
        <fullName evidence="7">Zinc finger, C2H2-type/integrase, DNA-binding protein</fullName>
    </submittedName>
</protein>
<dbReference type="GO" id="GO:0003677">
    <property type="term" value="F:DNA binding"/>
    <property type="evidence" value="ECO:0007669"/>
    <property type="project" value="UniProtKB-KW"/>
</dbReference>
<organism evidence="7 8">
    <name type="scientific">Niveomyces insectorum RCEF 264</name>
    <dbReference type="NCBI Taxonomy" id="1081102"/>
    <lineage>
        <taxon>Eukaryota</taxon>
        <taxon>Fungi</taxon>
        <taxon>Dikarya</taxon>
        <taxon>Ascomycota</taxon>
        <taxon>Pezizomycotina</taxon>
        <taxon>Sordariomycetes</taxon>
        <taxon>Hypocreomycetidae</taxon>
        <taxon>Hypocreales</taxon>
        <taxon>Cordycipitaceae</taxon>
        <taxon>Niveomyces</taxon>
    </lineage>
</organism>
<feature type="compositionally biased region" description="Low complexity" evidence="5">
    <location>
        <begin position="145"/>
        <end position="157"/>
    </location>
</feature>
<dbReference type="SUPFAM" id="SSF57667">
    <property type="entry name" value="beta-beta-alpha zinc fingers"/>
    <property type="match status" value="1"/>
</dbReference>
<dbReference type="Gene3D" id="3.30.160.60">
    <property type="entry name" value="Classic Zinc Finger"/>
    <property type="match status" value="2"/>
</dbReference>
<keyword evidence="3" id="KW-0862">Zinc</keyword>
<feature type="region of interest" description="Disordered" evidence="5">
    <location>
        <begin position="102"/>
        <end position="125"/>
    </location>
</feature>
<dbReference type="PANTHER" id="PTHR23235">
    <property type="entry name" value="KRUEPPEL-LIKE TRANSCRIPTION FACTOR"/>
    <property type="match status" value="1"/>
</dbReference>
<dbReference type="Pfam" id="PF00096">
    <property type="entry name" value="zf-C2H2"/>
    <property type="match status" value="1"/>
</dbReference>
<evidence type="ECO:0000313" key="8">
    <source>
        <dbReference type="Proteomes" id="UP000076874"/>
    </source>
</evidence>
<keyword evidence="2 4" id="KW-0863">Zinc-finger</keyword>
<feature type="domain" description="C2H2-type" evidence="6">
    <location>
        <begin position="200"/>
        <end position="229"/>
    </location>
</feature>
<feature type="region of interest" description="Disordered" evidence="5">
    <location>
        <begin position="138"/>
        <end position="166"/>
    </location>
</feature>
<evidence type="ECO:0000256" key="4">
    <source>
        <dbReference type="PROSITE-ProRule" id="PRU00042"/>
    </source>
</evidence>
<name>A0A167M092_9HYPO</name>
<dbReference type="STRING" id="1081102.A0A167M092"/>
<feature type="region of interest" description="Disordered" evidence="5">
    <location>
        <begin position="1"/>
        <end position="44"/>
    </location>
</feature>
<keyword evidence="7" id="KW-0238">DNA-binding</keyword>
<dbReference type="EMBL" id="AZHD01000027">
    <property type="protein sequence ID" value="OAA53754.1"/>
    <property type="molecule type" value="Genomic_DNA"/>
</dbReference>
<reference evidence="7 8" key="1">
    <citation type="journal article" date="2016" name="Genome Biol. Evol.">
        <title>Divergent and convergent evolution of fungal pathogenicity.</title>
        <authorList>
            <person name="Shang Y."/>
            <person name="Xiao G."/>
            <person name="Zheng P."/>
            <person name="Cen K."/>
            <person name="Zhan S."/>
            <person name="Wang C."/>
        </authorList>
    </citation>
    <scope>NUCLEOTIDE SEQUENCE [LARGE SCALE GENOMIC DNA]</scope>
    <source>
        <strain evidence="7 8">RCEF 264</strain>
    </source>
</reference>
<dbReference type="PROSITE" id="PS00028">
    <property type="entry name" value="ZINC_FINGER_C2H2_1"/>
    <property type="match status" value="1"/>
</dbReference>
<dbReference type="SMART" id="SM00355">
    <property type="entry name" value="ZnF_C2H2"/>
    <property type="match status" value="2"/>
</dbReference>
<dbReference type="GO" id="GO:0008270">
    <property type="term" value="F:zinc ion binding"/>
    <property type="evidence" value="ECO:0007669"/>
    <property type="project" value="UniProtKB-KW"/>
</dbReference>
<dbReference type="OrthoDB" id="6365676at2759"/>
<evidence type="ECO:0000256" key="5">
    <source>
        <dbReference type="SAM" id="MobiDB-lite"/>
    </source>
</evidence>
<evidence type="ECO:0000313" key="7">
    <source>
        <dbReference type="EMBL" id="OAA53754.1"/>
    </source>
</evidence>
<keyword evidence="8" id="KW-1185">Reference proteome</keyword>
<dbReference type="AlphaFoldDB" id="A0A167M092"/>
<feature type="compositionally biased region" description="Low complexity" evidence="5">
    <location>
        <begin position="234"/>
        <end position="255"/>
    </location>
</feature>
<evidence type="ECO:0000259" key="6">
    <source>
        <dbReference type="PROSITE" id="PS50157"/>
    </source>
</evidence>
<proteinExistence type="predicted"/>